<sequence length="161" mass="18630">MGDFKSCPVCREQSDQCLSCASYVVEGERIYYEKLKGFGATKDHEVRFINRIQKHCTTAFFHNGKLYIPSRQGRSVPLAIGLQWNAWQEQQAIINVLKAQLECCRKENAVLLGKVGEGERRISFLEMNIKYVLDHFDMNDLDKAMPRVYEDLKEALRGKHE</sequence>
<gene>
    <name evidence="1" type="ORF">2F2_56</name>
</gene>
<dbReference type="EMBL" id="MF417892">
    <property type="protein sequence ID" value="ASN69577.1"/>
    <property type="molecule type" value="Genomic_DNA"/>
</dbReference>
<reference evidence="1" key="1">
    <citation type="submission" date="2017-06" db="EMBL/GenBank/DDBJ databases">
        <title>Novel phages from South African skin metaviromes.</title>
        <authorList>
            <person name="van Zyl L.J."/>
            <person name="Abrahams Y."/>
            <person name="Stander E.A."/>
            <person name="Kirby B.M."/>
            <person name="Clavaud C."/>
            <person name="Farcet C."/>
            <person name="Breton L."/>
            <person name="Trindade M.I."/>
        </authorList>
    </citation>
    <scope>NUCLEOTIDE SEQUENCE</scope>
</reference>
<proteinExistence type="predicted"/>
<evidence type="ECO:0000313" key="1">
    <source>
        <dbReference type="EMBL" id="ASN69577.1"/>
    </source>
</evidence>
<accession>A0A2H4J8D3</accession>
<organism evidence="1">
    <name type="scientific">uncultured Caudovirales phage</name>
    <dbReference type="NCBI Taxonomy" id="2100421"/>
    <lineage>
        <taxon>Viruses</taxon>
        <taxon>Duplodnaviria</taxon>
        <taxon>Heunggongvirae</taxon>
        <taxon>Uroviricota</taxon>
        <taxon>Caudoviricetes</taxon>
        <taxon>Peduoviridae</taxon>
        <taxon>Maltschvirus</taxon>
        <taxon>Maltschvirus maltsch</taxon>
    </lineage>
</organism>
<protein>
    <submittedName>
        <fullName evidence="1">Uncharacterized protein</fullName>
    </submittedName>
</protein>
<name>A0A2H4J8D3_9CAUD</name>